<name>A0A9P5D384_9HYPO</name>
<dbReference type="GO" id="GO:0120330">
    <property type="term" value="C:rixosome complex"/>
    <property type="evidence" value="ECO:0007669"/>
    <property type="project" value="UniProtKB-UniRule"/>
</dbReference>
<gene>
    <name evidence="6" type="ORF">GMORB2_5318</name>
</gene>
<organism evidence="6 7">
    <name type="scientific">Geosmithia morbida</name>
    <dbReference type="NCBI Taxonomy" id="1094350"/>
    <lineage>
        <taxon>Eukaryota</taxon>
        <taxon>Fungi</taxon>
        <taxon>Dikarya</taxon>
        <taxon>Ascomycota</taxon>
        <taxon>Pezizomycotina</taxon>
        <taxon>Sordariomycetes</taxon>
        <taxon>Hypocreomycetidae</taxon>
        <taxon>Hypocreales</taxon>
        <taxon>Bionectriaceae</taxon>
        <taxon>Geosmithia</taxon>
    </lineage>
</organism>
<evidence type="ECO:0000313" key="7">
    <source>
        <dbReference type="Proteomes" id="UP000749293"/>
    </source>
</evidence>
<feature type="compositionally biased region" description="Basic residues" evidence="4">
    <location>
        <begin position="1"/>
        <end position="10"/>
    </location>
</feature>
<feature type="domain" description="Pre-rRNA-processing protein Ipi1 N-terminal" evidence="5">
    <location>
        <begin position="131"/>
        <end position="231"/>
    </location>
</feature>
<keyword evidence="3" id="KW-0690">Ribosome biogenesis</keyword>
<dbReference type="GO" id="GO:0005634">
    <property type="term" value="C:nucleus"/>
    <property type="evidence" value="ECO:0007669"/>
    <property type="project" value="UniProtKB-SubCell"/>
</dbReference>
<comment type="similarity">
    <text evidence="3">Belongs to the IPI1/TEX10 family.</text>
</comment>
<evidence type="ECO:0000259" key="5">
    <source>
        <dbReference type="Pfam" id="PF12333"/>
    </source>
</evidence>
<keyword evidence="3" id="KW-0698">rRNA processing</keyword>
<comment type="subunit">
    <text evidence="3">Component of the RIX1 complex.</text>
</comment>
<dbReference type="AlphaFoldDB" id="A0A9P5D384"/>
<keyword evidence="2 3" id="KW-0539">Nucleus</keyword>
<comment type="caution">
    <text evidence="6">The sequence shown here is derived from an EMBL/GenBank/DDBJ whole genome shotgun (WGS) entry which is preliminary data.</text>
</comment>
<dbReference type="Proteomes" id="UP000749293">
    <property type="component" value="Unassembled WGS sequence"/>
</dbReference>
<dbReference type="PANTHER" id="PTHR16056:SF2">
    <property type="entry name" value="TESTIS-EXPRESSED PROTEIN 10"/>
    <property type="match status" value="1"/>
</dbReference>
<dbReference type="Pfam" id="PF12333">
    <property type="entry name" value="Ipi1_N"/>
    <property type="match status" value="1"/>
</dbReference>
<keyword evidence="7" id="KW-1185">Reference proteome</keyword>
<protein>
    <recommendedName>
        <fullName evidence="3">Pre-rRNA-processing protein</fullName>
    </recommendedName>
</protein>
<evidence type="ECO:0000256" key="1">
    <source>
        <dbReference type="ARBA" id="ARBA00004123"/>
    </source>
</evidence>
<accession>A0A9P5D384</accession>
<evidence type="ECO:0000313" key="6">
    <source>
        <dbReference type="EMBL" id="KAF4124652.1"/>
    </source>
</evidence>
<dbReference type="InterPro" id="IPR024679">
    <property type="entry name" value="Ipi1_N"/>
</dbReference>
<evidence type="ECO:0000256" key="4">
    <source>
        <dbReference type="SAM" id="MobiDB-lite"/>
    </source>
</evidence>
<reference evidence="6" key="1">
    <citation type="submission" date="2020-03" db="EMBL/GenBank/DDBJ databases">
        <title>Site-based positive gene gene selection in Geosmithia morbida across the United States reveals a broad range of putative effectors and factors for local host and environmental adapation.</title>
        <authorList>
            <person name="Onufrak A."/>
            <person name="Murdoch R.W."/>
            <person name="Gazis R."/>
            <person name="Huff M."/>
            <person name="Staton M."/>
            <person name="Klingeman W."/>
            <person name="Hadziabdic D."/>
        </authorList>
    </citation>
    <scope>NUCLEOTIDE SEQUENCE</scope>
    <source>
        <strain evidence="6">1262</strain>
    </source>
</reference>
<feature type="region of interest" description="Disordered" evidence="4">
    <location>
        <begin position="1"/>
        <end position="27"/>
    </location>
</feature>
<dbReference type="GO" id="GO:0006364">
    <property type="term" value="P:rRNA processing"/>
    <property type="evidence" value="ECO:0007669"/>
    <property type="project" value="UniProtKB-UniRule"/>
</dbReference>
<comment type="function">
    <text evidence="3">Component of the RIX1 complex required for processing of ITS2 sequences from 35S pre-rRNA.</text>
</comment>
<dbReference type="OrthoDB" id="361362at2759"/>
<comment type="subcellular location">
    <subcellularLocation>
        <location evidence="1 3">Nucleus</location>
    </subcellularLocation>
</comment>
<proteinExistence type="inferred from homology"/>
<feature type="compositionally biased region" description="Basic residues" evidence="4">
    <location>
        <begin position="18"/>
        <end position="27"/>
    </location>
</feature>
<evidence type="ECO:0000256" key="2">
    <source>
        <dbReference type="ARBA" id="ARBA00023242"/>
    </source>
</evidence>
<evidence type="ECO:0000256" key="3">
    <source>
        <dbReference type="RuleBase" id="RU368021"/>
    </source>
</evidence>
<dbReference type="EMBL" id="JAANYQ010000004">
    <property type="protein sequence ID" value="KAF4124652.1"/>
    <property type="molecule type" value="Genomic_DNA"/>
</dbReference>
<sequence>MGSSTRKKKEKQQDFQKPKFKVGKAKAKASNFTDTSFKSRAIVMGHQSLSATAPDVAQQFRHSLSLASSSKSDKQRQEGLAHLINQLSSEPPVNPVGTHALLTKLLPLVADSSTPVRGNLLKLFRLLPADQVRYDVEQAAMFVRAGMTHLSADVSNDAIGFLDWLLAAAGEDLVSCPGGWVKTLNTFCAILGWAVSAGKDGWSSGGRSMGSNRSKASSAQARTIDSLTTFLRAGFLVEEEPASDGDEVWKQLYMVPRDPNAFAYLNLTGQRRDEDGEMYADRESRQRVFHRRFYGPISKGATALKKEGGAPGRATTVLDQLLHSPQGMGDYEPQGAVDTEDLLSLW</sequence>
<dbReference type="GeneID" id="55971546"/>
<dbReference type="RefSeq" id="XP_035323304.1">
    <property type="nucleotide sequence ID" value="XM_035467292.1"/>
</dbReference>
<dbReference type="PANTHER" id="PTHR16056">
    <property type="entry name" value="REGULATOR OF MICROTUBULE DYNAMICS PROTEIN"/>
    <property type="match status" value="1"/>
</dbReference>